<reference evidence="10" key="1">
    <citation type="journal article" date="2023" name="GigaByte">
        <title>Genome assembly of the bearded iris, Iris pallida Lam.</title>
        <authorList>
            <person name="Bruccoleri R.E."/>
            <person name="Oakeley E.J."/>
            <person name="Faust A.M.E."/>
            <person name="Altorfer M."/>
            <person name="Dessus-Babus S."/>
            <person name="Burckhardt D."/>
            <person name="Oertli M."/>
            <person name="Naumann U."/>
            <person name="Petersen F."/>
            <person name="Wong J."/>
        </authorList>
    </citation>
    <scope>NUCLEOTIDE SEQUENCE</scope>
    <source>
        <strain evidence="10">GSM-AAB239-AS_SAM_17_03QT</strain>
    </source>
</reference>
<evidence type="ECO:0000256" key="3">
    <source>
        <dbReference type="ARBA" id="ARBA00022692"/>
    </source>
</evidence>
<evidence type="ECO:0000256" key="2">
    <source>
        <dbReference type="ARBA" id="ARBA00007727"/>
    </source>
</evidence>
<name>A0AAX6G0C9_IRIPA</name>
<keyword evidence="5" id="KW-1133">Transmembrane helix</keyword>
<comment type="similarity">
    <text evidence="2">Belongs to the PC-esterase family. TBL subfamily.</text>
</comment>
<dbReference type="InterPro" id="IPR025846">
    <property type="entry name" value="TBL_N"/>
</dbReference>
<dbReference type="Pfam" id="PF14416">
    <property type="entry name" value="PMR5N"/>
    <property type="match status" value="1"/>
</dbReference>
<keyword evidence="6" id="KW-0333">Golgi apparatus</keyword>
<evidence type="ECO:0000313" key="10">
    <source>
        <dbReference type="EMBL" id="KAJ6821808.1"/>
    </source>
</evidence>
<comment type="subcellular location">
    <subcellularLocation>
        <location evidence="1">Golgi apparatus membrane</location>
        <topology evidence="1">Single-pass type II membrane protein</topology>
    </subcellularLocation>
</comment>
<dbReference type="Proteomes" id="UP001140949">
    <property type="component" value="Unassembled WGS sequence"/>
</dbReference>
<protein>
    <submittedName>
        <fullName evidence="10">Protein trichome birefringence-like 23</fullName>
    </submittedName>
</protein>
<evidence type="ECO:0000259" key="8">
    <source>
        <dbReference type="Pfam" id="PF13839"/>
    </source>
</evidence>
<dbReference type="GO" id="GO:1990538">
    <property type="term" value="F:xylan O-acetyltransferase activity"/>
    <property type="evidence" value="ECO:0007669"/>
    <property type="project" value="UniProtKB-ARBA"/>
</dbReference>
<dbReference type="EMBL" id="JANAVB010005260">
    <property type="protein sequence ID" value="KAJ6847599.1"/>
    <property type="molecule type" value="Genomic_DNA"/>
</dbReference>
<feature type="domain" description="Trichome birefringence-like N-terminal" evidence="9">
    <location>
        <begin position="86"/>
        <end position="138"/>
    </location>
</feature>
<evidence type="ECO:0000256" key="6">
    <source>
        <dbReference type="ARBA" id="ARBA00023034"/>
    </source>
</evidence>
<keyword evidence="12" id="KW-1185">Reference proteome</keyword>
<comment type="caution">
    <text evidence="10">The sequence shown here is derived from an EMBL/GenBank/DDBJ whole genome shotgun (WGS) entry which is preliminary data.</text>
</comment>
<dbReference type="Pfam" id="PF13839">
    <property type="entry name" value="PC-Esterase"/>
    <property type="match status" value="1"/>
</dbReference>
<evidence type="ECO:0000256" key="1">
    <source>
        <dbReference type="ARBA" id="ARBA00004323"/>
    </source>
</evidence>
<dbReference type="GO" id="GO:0000139">
    <property type="term" value="C:Golgi membrane"/>
    <property type="evidence" value="ECO:0007669"/>
    <property type="project" value="UniProtKB-SubCell"/>
</dbReference>
<keyword evidence="3" id="KW-0812">Transmembrane</keyword>
<proteinExistence type="inferred from homology"/>
<evidence type="ECO:0000313" key="12">
    <source>
        <dbReference type="Proteomes" id="UP001140949"/>
    </source>
</evidence>
<dbReference type="EMBL" id="JANAVB010024800">
    <property type="protein sequence ID" value="KAJ6821808.1"/>
    <property type="molecule type" value="Genomic_DNA"/>
</dbReference>
<evidence type="ECO:0000256" key="7">
    <source>
        <dbReference type="ARBA" id="ARBA00023136"/>
    </source>
</evidence>
<feature type="domain" description="Trichome birefringence-like C-terminal" evidence="8">
    <location>
        <begin position="140"/>
        <end position="428"/>
    </location>
</feature>
<keyword evidence="4" id="KW-0735">Signal-anchor</keyword>
<keyword evidence="7" id="KW-0472">Membrane</keyword>
<reference evidence="10" key="2">
    <citation type="submission" date="2023-04" db="EMBL/GenBank/DDBJ databases">
        <authorList>
            <person name="Bruccoleri R.E."/>
            <person name="Oakeley E.J."/>
            <person name="Faust A.-M."/>
            <person name="Dessus-Babus S."/>
            <person name="Altorfer M."/>
            <person name="Burckhardt D."/>
            <person name="Oertli M."/>
            <person name="Naumann U."/>
            <person name="Petersen F."/>
            <person name="Wong J."/>
        </authorList>
    </citation>
    <scope>NUCLEOTIDE SEQUENCE</scope>
    <source>
        <strain evidence="10">GSM-AAB239-AS_SAM_17_03QT</strain>
        <tissue evidence="10">Leaf</tissue>
    </source>
</reference>
<sequence>MEKEMAFSSQSQWEQPCHILHKKSNHFLCKLLLSALLMGLSFKLFFSSPSPSFSSPFLTIPQHQPNAEADDQPLIDLDSDAGDIAEKCDIFSGKWIPNPSGPAYTSTSCPFIEEPQNCLKNGRPDTEYLYWKWKPHGCTLPPFDANKFLRAMRNKTWALIGDSILRNHAQSLVCLLSKVERAVQVHHDDNYKSRKWHFRTHNFTLSVIWSPFLVKADVFEDDNGVSKSETELYLDVLNNKWTSVYHTFDYVVISAGQWFLKTTIYWENNQVVGCHYCPAKNLTELGYDYAYGKVLQMVFSFVANSSHKPLVFYRTWAPDHFENGEWWSGGTCKKTGPYRNGEYDGKELDHVMYKVELDEFERARNGSEDSRHLKLLDTFPLSLLRPDGHSGPYRQFHPFENKNAKVQNDCLHWCLPGPIDYWNDLLMQLVTNH</sequence>
<accession>A0AAX6G0C9</accession>
<dbReference type="InterPro" id="IPR029962">
    <property type="entry name" value="TBL"/>
</dbReference>
<dbReference type="AlphaFoldDB" id="A0AAX6G0C9"/>
<evidence type="ECO:0000313" key="11">
    <source>
        <dbReference type="EMBL" id="KAJ6847599.1"/>
    </source>
</evidence>
<dbReference type="PANTHER" id="PTHR32285:SF324">
    <property type="entry name" value="PROTEIN TRICHOME BIREFRINGENCE-LIKE 25"/>
    <property type="match status" value="1"/>
</dbReference>
<gene>
    <name evidence="10" type="ORF">M6B38_130525</name>
    <name evidence="11" type="ORF">M6B38_276875</name>
</gene>
<organism evidence="10 12">
    <name type="scientific">Iris pallida</name>
    <name type="common">Sweet iris</name>
    <dbReference type="NCBI Taxonomy" id="29817"/>
    <lineage>
        <taxon>Eukaryota</taxon>
        <taxon>Viridiplantae</taxon>
        <taxon>Streptophyta</taxon>
        <taxon>Embryophyta</taxon>
        <taxon>Tracheophyta</taxon>
        <taxon>Spermatophyta</taxon>
        <taxon>Magnoliopsida</taxon>
        <taxon>Liliopsida</taxon>
        <taxon>Asparagales</taxon>
        <taxon>Iridaceae</taxon>
        <taxon>Iridoideae</taxon>
        <taxon>Irideae</taxon>
        <taxon>Iris</taxon>
    </lineage>
</organism>
<evidence type="ECO:0000256" key="4">
    <source>
        <dbReference type="ARBA" id="ARBA00022968"/>
    </source>
</evidence>
<dbReference type="PANTHER" id="PTHR32285">
    <property type="entry name" value="PROTEIN TRICHOME BIREFRINGENCE-LIKE 9-RELATED"/>
    <property type="match status" value="1"/>
</dbReference>
<dbReference type="InterPro" id="IPR026057">
    <property type="entry name" value="TBL_C"/>
</dbReference>
<evidence type="ECO:0000259" key="9">
    <source>
        <dbReference type="Pfam" id="PF14416"/>
    </source>
</evidence>
<evidence type="ECO:0000256" key="5">
    <source>
        <dbReference type="ARBA" id="ARBA00022989"/>
    </source>
</evidence>